<feature type="compositionally biased region" description="Low complexity" evidence="2">
    <location>
        <begin position="28"/>
        <end position="38"/>
    </location>
</feature>
<comment type="caution">
    <text evidence="5">The sequence shown here is derived from an EMBL/GenBank/DDBJ whole genome shotgun (WGS) entry which is preliminary data.</text>
</comment>
<dbReference type="PANTHER" id="PTHR16255:SF1">
    <property type="entry name" value="REQUIRED FOR MEIOTIC NUCLEAR DIVISION PROTEIN 1 HOMOLOG"/>
    <property type="match status" value="1"/>
</dbReference>
<feature type="domain" description="DUF155" evidence="4">
    <location>
        <begin position="193"/>
        <end position="347"/>
    </location>
</feature>
<proteinExistence type="inferred from homology"/>
<dbReference type="AlphaFoldDB" id="A0ABD3N726"/>
<keyword evidence="6" id="KW-1185">Reference proteome</keyword>
<dbReference type="GO" id="GO:0005739">
    <property type="term" value="C:mitochondrion"/>
    <property type="evidence" value="ECO:0007669"/>
    <property type="project" value="UniProtKB-ARBA"/>
</dbReference>
<dbReference type="EMBL" id="JALLBG020000035">
    <property type="protein sequence ID" value="KAL3770831.1"/>
    <property type="molecule type" value="Genomic_DNA"/>
</dbReference>
<keyword evidence="3" id="KW-0472">Membrane</keyword>
<name>A0ABD3N726_9STRA</name>
<feature type="transmembrane region" description="Helical" evidence="3">
    <location>
        <begin position="742"/>
        <end position="761"/>
    </location>
</feature>
<dbReference type="Proteomes" id="UP001530293">
    <property type="component" value="Unassembled WGS sequence"/>
</dbReference>
<accession>A0ABD3N726</accession>
<evidence type="ECO:0000256" key="1">
    <source>
        <dbReference type="ARBA" id="ARBA00008306"/>
    </source>
</evidence>
<evidence type="ECO:0000256" key="3">
    <source>
        <dbReference type="SAM" id="Phobius"/>
    </source>
</evidence>
<dbReference type="InterPro" id="IPR051624">
    <property type="entry name" value="RMD1/Sad1-interacting"/>
</dbReference>
<dbReference type="PANTHER" id="PTHR16255">
    <property type="entry name" value="REQUIRED FOR MEIOTIC NUCLEAR DIVISION PROTEIN 1 HOMOLOG"/>
    <property type="match status" value="1"/>
</dbReference>
<gene>
    <name evidence="5" type="ORF">ACHAWU_006390</name>
</gene>
<protein>
    <recommendedName>
        <fullName evidence="4">DUF155 domain-containing protein</fullName>
    </recommendedName>
</protein>
<evidence type="ECO:0000256" key="2">
    <source>
        <dbReference type="SAM" id="MobiDB-lite"/>
    </source>
</evidence>
<comment type="similarity">
    <text evidence="1">Belongs to the RMD1/sif2 family.</text>
</comment>
<evidence type="ECO:0000313" key="6">
    <source>
        <dbReference type="Proteomes" id="UP001530293"/>
    </source>
</evidence>
<evidence type="ECO:0000259" key="4">
    <source>
        <dbReference type="Pfam" id="PF02582"/>
    </source>
</evidence>
<reference evidence="5 6" key="1">
    <citation type="submission" date="2024-10" db="EMBL/GenBank/DDBJ databases">
        <title>Updated reference genomes for cyclostephanoid diatoms.</title>
        <authorList>
            <person name="Roberts W.R."/>
            <person name="Alverson A.J."/>
        </authorList>
    </citation>
    <scope>NUCLEOTIDE SEQUENCE [LARGE SCALE GENOMIC DNA]</scope>
    <source>
        <strain evidence="5 6">AJA232-27</strain>
    </source>
</reference>
<organism evidence="5 6">
    <name type="scientific">Discostella pseudostelligera</name>
    <dbReference type="NCBI Taxonomy" id="259834"/>
    <lineage>
        <taxon>Eukaryota</taxon>
        <taxon>Sar</taxon>
        <taxon>Stramenopiles</taxon>
        <taxon>Ochrophyta</taxon>
        <taxon>Bacillariophyta</taxon>
        <taxon>Coscinodiscophyceae</taxon>
        <taxon>Thalassiosirophycidae</taxon>
        <taxon>Stephanodiscales</taxon>
        <taxon>Stephanodiscaceae</taxon>
        <taxon>Discostella</taxon>
    </lineage>
</organism>
<dbReference type="InterPro" id="IPR003734">
    <property type="entry name" value="DUF155"/>
</dbReference>
<dbReference type="Pfam" id="PF02582">
    <property type="entry name" value="DUF155"/>
    <property type="match status" value="2"/>
</dbReference>
<feature type="region of interest" description="Disordered" evidence="2">
    <location>
        <begin position="19"/>
        <end position="38"/>
    </location>
</feature>
<feature type="domain" description="DUF155" evidence="4">
    <location>
        <begin position="515"/>
        <end position="666"/>
    </location>
</feature>
<keyword evidence="3" id="KW-0812">Transmembrane</keyword>
<evidence type="ECO:0000313" key="5">
    <source>
        <dbReference type="EMBL" id="KAL3770831.1"/>
    </source>
</evidence>
<sequence length="770" mass="88345">MTEQTPLLNLNHHAADTAEKGLGEPHDTTSPVTTPTATFHKGHLRTFSSSTKNNNIALPIRATNTLPKITDVEPRRRSRSVESGHLLTVTSKQTKTRQRKNVGAFRRTRQDYATWKGRVGVHVEYDEFDLKKLLNDIYQTLPSKWELVDCYDVIRMWLPIDTAIHSFSEEDVPAGEGAYADGDGQIHASMPEVFVFGFGAVVFWNFKDKDAEKQWMEEHLFPHKEVLGLKHNVESIESACDEMGFCYGEKFGWHRDVVQLRTRDAGEKLAVSFAFAKSANLSIYEWRLEQAIQRNAHIPEDLAEHGQLHLNRKEINVEIGRLYLLNNAINLETNMLDTPEELWDDTPKVSHNSTKGAATTTATFHKGHLRKFSSSNNNNSTVLPILTTTLPKQSDIRGRSRSVESGHLLTVTSKQTKTRQRKNVGAFRRTRQDYATWKGRVGVHVEYDEFDLKKLLNCIYQTLPSKWELIDCYDVIRMWLPTETSVHSFNEEVLPAGEGAYADGDGQIHASMPEVFVFGFGAVVFWNFQDESSEKQWIEQHLFPHKEVLGLKHNVESIESACDEMGFCYGEKFGWHRDVVQLRTRDAGEKLAVSFAFAKSANLSIYEWRLEQAIQRNAHIPEDLAEHGQLRLNRREINVEIGRLYLLNNAINLETNMLDTPEELWDGKLFRMFIIHCIHLRVILISHFIEDDRFQAEYDESIKYLDVDARINLLNKRLEVLKALNSILMDAVHKQHASMLEWIVIILIIVFLAIEIFRGWIESADGSIPR</sequence>
<keyword evidence="3" id="KW-1133">Transmembrane helix</keyword>